<dbReference type="HOGENOM" id="CLU_046113_3_0_5"/>
<evidence type="ECO:0000313" key="8">
    <source>
        <dbReference type="EMBL" id="AGT10811.1"/>
    </source>
</evidence>
<organism evidence="8 9">
    <name type="scientific">Paracoccus aminophilus JCM 7686</name>
    <dbReference type="NCBI Taxonomy" id="1367847"/>
    <lineage>
        <taxon>Bacteria</taxon>
        <taxon>Pseudomonadati</taxon>
        <taxon>Pseudomonadota</taxon>
        <taxon>Alphaproteobacteria</taxon>
        <taxon>Rhodobacterales</taxon>
        <taxon>Paracoccaceae</taxon>
        <taxon>Paracoccus</taxon>
    </lineage>
</organism>
<evidence type="ECO:0000256" key="5">
    <source>
        <dbReference type="ARBA" id="ARBA00023136"/>
    </source>
</evidence>
<dbReference type="AlphaFoldDB" id="S5Z025"/>
<dbReference type="PANTHER" id="PTHR30177">
    <property type="entry name" value="GLYCINE BETAINE/L-PROLINE TRANSPORT SYSTEM PERMEASE PROTEIN PROW"/>
    <property type="match status" value="1"/>
</dbReference>
<sequence>MDVSLSEEIAERASLPLDRIGSLFAVMILSALVFLPYLLMRMSRIAQAEPVQIGAAFGPGSIKGWALAAAFAALAVVLALKGPVSRRLLASVAGIVLVALTLGWAAGGLLPPDNRFARVSVGGGAWLLFAAFALSTGDALVRLRLGPGARLLVLALALGALAALLLSGTWANLSIMKEYAGRADAFAREFKTHLFLAVGSLLAACVIGLPLGIFCARNRTLRDALLPVLSIIQTIPSMALFGLLIAPLAWIAAHLPGASALGIAGIGPAPAFIALLAYSLLPIVSSTLAGLAGLPADVLDAADGMGMTPRQKLWGVELPLSLPAILTGVRIVLVQNIGMTVIAGLVGGGGLGVFVFQGISQTATDLVLLGALPTVVMAFAAAIVLDALIEFSRKSRKKGRSS</sequence>
<dbReference type="EMBL" id="CP006652">
    <property type="protein sequence ID" value="AGT10811.1"/>
    <property type="molecule type" value="Genomic_DNA"/>
</dbReference>
<keyword evidence="2 6" id="KW-0813">Transport</keyword>
<dbReference type="GO" id="GO:0005886">
    <property type="term" value="C:plasma membrane"/>
    <property type="evidence" value="ECO:0007669"/>
    <property type="project" value="UniProtKB-SubCell"/>
</dbReference>
<dbReference type="PATRIC" id="fig|1367847.3.peg.3750"/>
<dbReference type="KEGG" id="pami:JCM7686_pAMI4p120"/>
<name>S5Z025_PARAH</name>
<feature type="transmembrane region" description="Helical" evidence="6">
    <location>
        <begin position="153"/>
        <end position="173"/>
    </location>
</feature>
<evidence type="ECO:0000256" key="6">
    <source>
        <dbReference type="RuleBase" id="RU363032"/>
    </source>
</evidence>
<dbReference type="Pfam" id="PF00528">
    <property type="entry name" value="BPD_transp_1"/>
    <property type="match status" value="1"/>
</dbReference>
<evidence type="ECO:0000256" key="2">
    <source>
        <dbReference type="ARBA" id="ARBA00022448"/>
    </source>
</evidence>
<dbReference type="OrthoDB" id="9801163at2"/>
<dbReference type="RefSeq" id="WP_020952296.1">
    <property type="nucleotide sequence ID" value="NC_022049.1"/>
</dbReference>
<accession>S5Z025</accession>
<feature type="transmembrane region" description="Helical" evidence="6">
    <location>
        <begin position="87"/>
        <end position="107"/>
    </location>
</feature>
<comment type="similarity">
    <text evidence="6">Belongs to the binding-protein-dependent transport system permease family.</text>
</comment>
<keyword evidence="3 6" id="KW-0812">Transmembrane</keyword>
<dbReference type="InterPro" id="IPR035906">
    <property type="entry name" value="MetI-like_sf"/>
</dbReference>
<feature type="transmembrane region" description="Helical" evidence="6">
    <location>
        <begin position="20"/>
        <end position="40"/>
    </location>
</feature>
<keyword evidence="8" id="KW-0614">Plasmid</keyword>
<dbReference type="GO" id="GO:0031460">
    <property type="term" value="P:glycine betaine transport"/>
    <property type="evidence" value="ECO:0007669"/>
    <property type="project" value="TreeGrafter"/>
</dbReference>
<evidence type="ECO:0000313" key="9">
    <source>
        <dbReference type="Proteomes" id="UP000015480"/>
    </source>
</evidence>
<dbReference type="SUPFAM" id="SSF161098">
    <property type="entry name" value="MetI-like"/>
    <property type="match status" value="1"/>
</dbReference>
<dbReference type="eggNOG" id="COG1174">
    <property type="taxonomic scope" value="Bacteria"/>
</dbReference>
<dbReference type="InterPro" id="IPR051204">
    <property type="entry name" value="ABC_transp_perm/SBD"/>
</dbReference>
<evidence type="ECO:0000256" key="1">
    <source>
        <dbReference type="ARBA" id="ARBA00004651"/>
    </source>
</evidence>
<dbReference type="GO" id="GO:0055085">
    <property type="term" value="P:transmembrane transport"/>
    <property type="evidence" value="ECO:0007669"/>
    <property type="project" value="InterPro"/>
</dbReference>
<evidence type="ECO:0000256" key="3">
    <source>
        <dbReference type="ARBA" id="ARBA00022692"/>
    </source>
</evidence>
<comment type="subcellular location">
    <subcellularLocation>
        <location evidence="1 6">Cell membrane</location>
        <topology evidence="1 6">Multi-pass membrane protein</topology>
    </subcellularLocation>
</comment>
<dbReference type="Proteomes" id="UP000015480">
    <property type="component" value="Plasmid pAMI4"/>
</dbReference>
<geneLocation type="plasmid" evidence="8 9">
    <name>pAMI4</name>
</geneLocation>
<dbReference type="PANTHER" id="PTHR30177:SF30">
    <property type="entry name" value="GLYCINE BETAINE UPTAKE SYSTEM PERMEASE PROTEIN YEHY"/>
    <property type="match status" value="1"/>
</dbReference>
<feature type="transmembrane region" description="Helical" evidence="6">
    <location>
        <begin position="119"/>
        <end position="141"/>
    </location>
</feature>
<reference evidence="8 9" key="1">
    <citation type="journal article" date="2014" name="BMC Genomics">
        <title>Architecture and functions of a multipartite genome of the methylotrophic bacterium Paracoccus aminophilus JCM 7686, containing primary and secondary chromids.</title>
        <authorList>
            <person name="Dziewit L."/>
            <person name="Czarnecki J."/>
            <person name="Wibberg D."/>
            <person name="Radlinska M."/>
            <person name="Mrozek P."/>
            <person name="Szymczak M."/>
            <person name="Schluter A."/>
            <person name="Puhler A."/>
            <person name="Bartosik D."/>
        </authorList>
    </citation>
    <scope>NUCLEOTIDE SEQUENCE [LARGE SCALE GENOMIC DNA]</scope>
    <source>
        <strain evidence="8">JCM 7686</strain>
        <plasmid evidence="9">Plasmid pAMI4</plasmid>
    </source>
</reference>
<evidence type="ECO:0000259" key="7">
    <source>
        <dbReference type="PROSITE" id="PS50928"/>
    </source>
</evidence>
<gene>
    <name evidence="8" type="ORF">JCM7686_pAMI4p120</name>
</gene>
<feature type="transmembrane region" description="Helical" evidence="6">
    <location>
        <begin position="228"/>
        <end position="252"/>
    </location>
</feature>
<protein>
    <submittedName>
        <fullName evidence="8">ABC-type proline/glycine betaine transport systems, permease component</fullName>
    </submittedName>
</protein>
<feature type="domain" description="ABC transmembrane type-1" evidence="7">
    <location>
        <begin position="190"/>
        <end position="385"/>
    </location>
</feature>
<feature type="transmembrane region" description="Helical" evidence="6">
    <location>
        <begin position="337"/>
        <end position="360"/>
    </location>
</feature>
<dbReference type="PROSITE" id="PS50928">
    <property type="entry name" value="ABC_TM1"/>
    <property type="match status" value="1"/>
</dbReference>
<evidence type="ECO:0000256" key="4">
    <source>
        <dbReference type="ARBA" id="ARBA00022989"/>
    </source>
</evidence>
<dbReference type="Gene3D" id="1.10.3720.10">
    <property type="entry name" value="MetI-like"/>
    <property type="match status" value="1"/>
</dbReference>
<feature type="transmembrane region" description="Helical" evidence="6">
    <location>
        <begin position="258"/>
        <end position="281"/>
    </location>
</feature>
<keyword evidence="9" id="KW-1185">Reference proteome</keyword>
<feature type="transmembrane region" description="Helical" evidence="6">
    <location>
        <begin position="60"/>
        <end position="80"/>
    </location>
</feature>
<keyword evidence="5 6" id="KW-0472">Membrane</keyword>
<dbReference type="CDD" id="cd06261">
    <property type="entry name" value="TM_PBP2"/>
    <property type="match status" value="1"/>
</dbReference>
<dbReference type="InterPro" id="IPR000515">
    <property type="entry name" value="MetI-like"/>
</dbReference>
<feature type="transmembrane region" description="Helical" evidence="6">
    <location>
        <begin position="366"/>
        <end position="389"/>
    </location>
</feature>
<feature type="transmembrane region" description="Helical" evidence="6">
    <location>
        <begin position="193"/>
        <end position="216"/>
    </location>
</feature>
<proteinExistence type="inferred from homology"/>
<keyword evidence="4 6" id="KW-1133">Transmembrane helix</keyword>